<feature type="non-terminal residue" evidence="2">
    <location>
        <position position="1"/>
    </location>
</feature>
<dbReference type="EMBL" id="BLLF01006392">
    <property type="protein sequence ID" value="GFH32208.1"/>
    <property type="molecule type" value="Genomic_DNA"/>
</dbReference>
<evidence type="ECO:0000256" key="1">
    <source>
        <dbReference type="SAM" id="MobiDB-lite"/>
    </source>
</evidence>
<evidence type="ECO:0000313" key="2">
    <source>
        <dbReference type="EMBL" id="GFH32208.1"/>
    </source>
</evidence>
<feature type="compositionally biased region" description="Gly residues" evidence="1">
    <location>
        <begin position="31"/>
        <end position="53"/>
    </location>
</feature>
<comment type="caution">
    <text evidence="2">The sequence shown here is derived from an EMBL/GenBank/DDBJ whole genome shotgun (WGS) entry which is preliminary data.</text>
</comment>
<dbReference type="Proteomes" id="UP000485058">
    <property type="component" value="Unassembled WGS sequence"/>
</dbReference>
<protein>
    <submittedName>
        <fullName evidence="2">Uncharacterized protein</fullName>
    </submittedName>
</protein>
<name>A0A6A0AHT9_HAELA</name>
<organism evidence="2 3">
    <name type="scientific">Haematococcus lacustris</name>
    <name type="common">Green alga</name>
    <name type="synonym">Haematococcus pluvialis</name>
    <dbReference type="NCBI Taxonomy" id="44745"/>
    <lineage>
        <taxon>Eukaryota</taxon>
        <taxon>Viridiplantae</taxon>
        <taxon>Chlorophyta</taxon>
        <taxon>core chlorophytes</taxon>
        <taxon>Chlorophyceae</taxon>
        <taxon>CS clade</taxon>
        <taxon>Chlamydomonadales</taxon>
        <taxon>Haematococcaceae</taxon>
        <taxon>Haematococcus</taxon>
    </lineage>
</organism>
<sequence>MDRASMFVFDAAEHLAQAAAWQRPSEVDDSGGSGATGVPGPAGAGVTGVVTGGRGGMQGLTRMQKQRVKRWQAFAPVCAARGVISL</sequence>
<gene>
    <name evidence="2" type="ORF">HaLaN_31391</name>
</gene>
<dbReference type="AlphaFoldDB" id="A0A6A0AHT9"/>
<evidence type="ECO:0000313" key="3">
    <source>
        <dbReference type="Proteomes" id="UP000485058"/>
    </source>
</evidence>
<proteinExistence type="predicted"/>
<feature type="region of interest" description="Disordered" evidence="1">
    <location>
        <begin position="20"/>
        <end position="53"/>
    </location>
</feature>
<reference evidence="2 3" key="1">
    <citation type="submission" date="2020-02" db="EMBL/GenBank/DDBJ databases">
        <title>Draft genome sequence of Haematococcus lacustris strain NIES-144.</title>
        <authorList>
            <person name="Morimoto D."/>
            <person name="Nakagawa S."/>
            <person name="Yoshida T."/>
            <person name="Sawayama S."/>
        </authorList>
    </citation>
    <scope>NUCLEOTIDE SEQUENCE [LARGE SCALE GENOMIC DNA]</scope>
    <source>
        <strain evidence="2 3">NIES-144</strain>
    </source>
</reference>
<accession>A0A6A0AHT9</accession>
<keyword evidence="3" id="KW-1185">Reference proteome</keyword>